<dbReference type="InterPro" id="IPR019819">
    <property type="entry name" value="Carboxylesterase_B_CS"/>
</dbReference>
<reference evidence="6" key="2">
    <citation type="journal article" date="2011" name="J. Bacteriol.">
        <title>Complete genome sequence of Cronobacter turicensis LMG 23827, a food-borne pathogen causing deaths in neonates.</title>
        <authorList>
            <person name="Stephan R."/>
            <person name="Lehner A."/>
            <person name="Tischler P."/>
            <person name="Rattei T."/>
        </authorList>
    </citation>
    <scope>NUCLEOTIDE SEQUENCE [LARGE SCALE GENOMIC DNA]</scope>
    <source>
        <strain evidence="6">DSM 18703 / CCUG 55852 / LMG 23827 / z3032</strain>
    </source>
</reference>
<dbReference type="Proteomes" id="UP000002069">
    <property type="component" value="Chromosome"/>
</dbReference>
<protein>
    <recommendedName>
        <fullName evidence="3">Carboxylic ester hydrolase</fullName>
        <ecNumber evidence="3">3.1.1.-</ecNumber>
    </recommendedName>
</protein>
<organism evidence="5 6">
    <name type="scientific">Cronobacter turicensis (strain DSM 18703 / CCUG 55852 / LMG 23827 / z3032)</name>
    <dbReference type="NCBI Taxonomy" id="693216"/>
    <lineage>
        <taxon>Bacteria</taxon>
        <taxon>Pseudomonadati</taxon>
        <taxon>Pseudomonadota</taxon>
        <taxon>Gammaproteobacteria</taxon>
        <taxon>Enterobacterales</taxon>
        <taxon>Enterobacteriaceae</taxon>
        <taxon>Cronobacter</taxon>
    </lineage>
</organism>
<dbReference type="PRINTS" id="PR00878">
    <property type="entry name" value="CHOLNESTRASE"/>
</dbReference>
<dbReference type="InterPro" id="IPR002018">
    <property type="entry name" value="CarbesteraseB"/>
</dbReference>
<feature type="domain" description="Carboxylesterase type B" evidence="4">
    <location>
        <begin position="32"/>
        <end position="353"/>
    </location>
</feature>
<dbReference type="AlphaFoldDB" id="C9Y511"/>
<dbReference type="ESTHER" id="crotz-c9y511">
    <property type="family name" value="Carb_B_Bacteria"/>
</dbReference>
<dbReference type="EC" id="3.1.1.-" evidence="3"/>
<dbReference type="PATRIC" id="fig|693216.3.peg.2122"/>
<dbReference type="InterPro" id="IPR050309">
    <property type="entry name" value="Type-B_Carboxylest/Lipase"/>
</dbReference>
<evidence type="ECO:0000259" key="4">
    <source>
        <dbReference type="Pfam" id="PF00135"/>
    </source>
</evidence>
<dbReference type="SUPFAM" id="SSF53474">
    <property type="entry name" value="alpha/beta-Hydrolases"/>
    <property type="match status" value="1"/>
</dbReference>
<proteinExistence type="inferred from homology"/>
<dbReference type="Pfam" id="PF00135">
    <property type="entry name" value="COesterase"/>
    <property type="match status" value="2"/>
</dbReference>
<evidence type="ECO:0000256" key="2">
    <source>
        <dbReference type="ARBA" id="ARBA00022801"/>
    </source>
</evidence>
<dbReference type="PANTHER" id="PTHR11559">
    <property type="entry name" value="CARBOXYLESTERASE"/>
    <property type="match status" value="1"/>
</dbReference>
<evidence type="ECO:0000256" key="1">
    <source>
        <dbReference type="ARBA" id="ARBA00005964"/>
    </source>
</evidence>
<dbReference type="PROSITE" id="PS00941">
    <property type="entry name" value="CARBOXYLESTERASE_B_2"/>
    <property type="match status" value="1"/>
</dbReference>
<dbReference type="EMBL" id="FN543093">
    <property type="protein sequence ID" value="CBA31085.1"/>
    <property type="molecule type" value="Genomic_DNA"/>
</dbReference>
<reference evidence="5 6" key="1">
    <citation type="journal article" date="2010" name="J. Bacteriol.">
        <title>Complete Genome Sequence of Cronobacter turicensis LMG 23827, a foodborne pathogen causing deaths in neonates.</title>
        <authorList>
            <person name="Stephan R."/>
            <person name="Lehner A."/>
            <person name="Tischler P."/>
            <person name="Rattei T."/>
        </authorList>
    </citation>
    <scope>NUCLEOTIDE SEQUENCE [LARGE SCALE GENOMIC DNA]</scope>
    <source>
        <strain evidence="6">DSM 18703 / CCUG 55852 / LMG 23827 / z3032</strain>
    </source>
</reference>
<comment type="similarity">
    <text evidence="1 3">Belongs to the type-B carboxylesterase/lipase family.</text>
</comment>
<keyword evidence="6" id="KW-1185">Reference proteome</keyword>
<dbReference type="PROSITE" id="PS00122">
    <property type="entry name" value="CARBOXYLESTERASE_B_1"/>
    <property type="match status" value="1"/>
</dbReference>
<dbReference type="HOGENOM" id="CLU_006586_16_1_6"/>
<evidence type="ECO:0000313" key="6">
    <source>
        <dbReference type="Proteomes" id="UP000002069"/>
    </source>
</evidence>
<feature type="domain" description="Carboxylesterase type B" evidence="4">
    <location>
        <begin position="379"/>
        <end position="500"/>
    </location>
</feature>
<evidence type="ECO:0000256" key="3">
    <source>
        <dbReference type="RuleBase" id="RU361235"/>
    </source>
</evidence>
<dbReference type="Gene3D" id="3.40.50.1820">
    <property type="entry name" value="alpha/beta hydrolase"/>
    <property type="match status" value="1"/>
</dbReference>
<dbReference type="InterPro" id="IPR000997">
    <property type="entry name" value="Cholinesterase"/>
</dbReference>
<dbReference type="InterPro" id="IPR019826">
    <property type="entry name" value="Carboxylesterase_B_AS"/>
</dbReference>
<dbReference type="KEGG" id="ctu:CTU_22390"/>
<dbReference type="InterPro" id="IPR029058">
    <property type="entry name" value="AB_hydrolase_fold"/>
</dbReference>
<name>C9Y511_CROTZ</name>
<evidence type="ECO:0000313" key="5">
    <source>
        <dbReference type="EMBL" id="CBA31085.1"/>
    </source>
</evidence>
<sequence length="528" mass="58134">MAANDVAVCSETATLPGLPFKKGRGMCNLEMPIVTTTHGDVRGCTEKDIAVWRGIPYAAPPVDERRWRAPQPLAAWQGVRDATVFSAASWQNAGFCRELAGGDPGAFSEDCLYLNVWAPVARDAPLPVMVWLHGGGFTLGAGSLPPYDGQALARRGVVVVTVNYRLGHLGFFAHPALEDEDAAGPVYNFALLDQIAALRWVQDNIAAFGGDRDNVTLFGESAGARSVLSLMASPLAKGLFHKAIIQSGYTLPDIPRRKALLNGAALTRHLGLKAPTAADLRALPADTFWQLTAPYVTGPAPIAGDIVLPEPMLETFFAARQHPMPVMVGSNSDEASVLAYFGVNLEEQIRKLRRERRFGLGLIRLLYPGVRGDRELGRQVCRDMAFTTLGFVVMQAQSRRGVPCWRYWFDYVAEGERETFANGAWHGNEVPYVFDNLGQVEPLKDYATAADYTFAGQVADYWVSFAKHASAQSQALDGPVRWLACVRGRDRLLRIGLNKKAGWRLENRFMRARLALFKRVMRYHVTLD</sequence>
<keyword evidence="2 3" id="KW-0378">Hydrolase</keyword>
<accession>C9Y511</accession>
<gene>
    <name evidence="5" type="ordered locus">Ctu_22390</name>
</gene>
<dbReference type="GO" id="GO:0004104">
    <property type="term" value="F:cholinesterase activity"/>
    <property type="evidence" value="ECO:0007669"/>
    <property type="project" value="InterPro"/>
</dbReference>